<organism evidence="2 3">
    <name type="scientific">Araneus ventricosus</name>
    <name type="common">Orbweaver spider</name>
    <name type="synonym">Epeira ventricosa</name>
    <dbReference type="NCBI Taxonomy" id="182803"/>
    <lineage>
        <taxon>Eukaryota</taxon>
        <taxon>Metazoa</taxon>
        <taxon>Ecdysozoa</taxon>
        <taxon>Arthropoda</taxon>
        <taxon>Chelicerata</taxon>
        <taxon>Arachnida</taxon>
        <taxon>Araneae</taxon>
        <taxon>Araneomorphae</taxon>
        <taxon>Entelegynae</taxon>
        <taxon>Araneoidea</taxon>
        <taxon>Araneidae</taxon>
        <taxon>Araneus</taxon>
    </lineage>
</organism>
<dbReference type="EMBL" id="BGPR01006636">
    <property type="protein sequence ID" value="GBN20595.1"/>
    <property type="molecule type" value="Genomic_DNA"/>
</dbReference>
<reference evidence="2 3" key="1">
    <citation type="journal article" date="2019" name="Sci. Rep.">
        <title>Orb-weaving spider Araneus ventricosus genome elucidates the spidroin gene catalogue.</title>
        <authorList>
            <person name="Kono N."/>
            <person name="Nakamura H."/>
            <person name="Ohtoshi R."/>
            <person name="Moran D.A.P."/>
            <person name="Shinohara A."/>
            <person name="Yoshida Y."/>
            <person name="Fujiwara M."/>
            <person name="Mori M."/>
            <person name="Tomita M."/>
            <person name="Arakawa K."/>
        </authorList>
    </citation>
    <scope>NUCLEOTIDE SEQUENCE [LARGE SCALE GENOMIC DNA]</scope>
</reference>
<dbReference type="AlphaFoldDB" id="A0A4Y2M0P3"/>
<proteinExistence type="predicted"/>
<feature type="compositionally biased region" description="Polar residues" evidence="1">
    <location>
        <begin position="178"/>
        <end position="188"/>
    </location>
</feature>
<gene>
    <name evidence="2" type="ORF">AVEN_131539_1</name>
</gene>
<name>A0A4Y2M0P3_ARAVE</name>
<keyword evidence="3" id="KW-1185">Reference proteome</keyword>
<comment type="caution">
    <text evidence="2">The sequence shown here is derived from an EMBL/GenBank/DDBJ whole genome shotgun (WGS) entry which is preliminary data.</text>
</comment>
<sequence>MGTLCQNKPLFLCHHSLPSPTPIEPKPRRLRISSKLWTQKVQGLPPRNPFYAPAGRAVHPLLSSATERLGISQVEEWLVWDKSESVLRIILPRTVSTKVYLGCDPARGPHNNDVLRSGTERDHNIIIAKSSTTAQLHWPRKAQKESLTPSCILQESQGKGTRSHHRMLTDGCKPNHPTKCQRTRQNPL</sequence>
<feature type="region of interest" description="Disordered" evidence="1">
    <location>
        <begin position="154"/>
        <end position="188"/>
    </location>
</feature>
<protein>
    <submittedName>
        <fullName evidence="2">Uncharacterized protein</fullName>
    </submittedName>
</protein>
<evidence type="ECO:0000256" key="1">
    <source>
        <dbReference type="SAM" id="MobiDB-lite"/>
    </source>
</evidence>
<accession>A0A4Y2M0P3</accession>
<evidence type="ECO:0000313" key="2">
    <source>
        <dbReference type="EMBL" id="GBN20595.1"/>
    </source>
</evidence>
<evidence type="ECO:0000313" key="3">
    <source>
        <dbReference type="Proteomes" id="UP000499080"/>
    </source>
</evidence>
<dbReference type="Proteomes" id="UP000499080">
    <property type="component" value="Unassembled WGS sequence"/>
</dbReference>